<sequence>MKEYLGAVFFVDILGVGALTQGKVEIEKSDFSAHRFSTSKSTSEHIFCAKLLLKFRRILNKVMKHNGVKVAQLSDCAFIWSANADLVLEAAREIMWETASNGVLCRGGMSYGEIVEPDTVNVRLGKFICGKAATQAVKLEGMGKGARVFIDETVPSEVSYSIQPEAFRQSTNPKDYSYVDEFLWGLYPKQIDCTQSVNSADSKARLKKILSLVSLLRFSPKYRWNTSSAEGKIQVASTIDSLSSVTSLLQDHYDYHFGCGAMLGAMNVRDEKKYTSLRDRYFKEVSLIK</sequence>
<evidence type="ECO:0000313" key="1">
    <source>
        <dbReference type="EMBL" id="MBF4436370.1"/>
    </source>
</evidence>
<name>A0AAW4BE13_VIBAN</name>
<proteinExistence type="predicted"/>
<dbReference type="InterPro" id="IPR029787">
    <property type="entry name" value="Nucleotide_cyclase"/>
</dbReference>
<dbReference type="Gene3D" id="3.30.70.1230">
    <property type="entry name" value="Nucleotide cyclase"/>
    <property type="match status" value="1"/>
</dbReference>
<evidence type="ECO:0008006" key="3">
    <source>
        <dbReference type="Google" id="ProtNLM"/>
    </source>
</evidence>
<dbReference type="Proteomes" id="UP000786185">
    <property type="component" value="Unassembled WGS sequence"/>
</dbReference>
<protein>
    <recommendedName>
        <fullName evidence="3">Guanylate cyclase domain-containing protein</fullName>
    </recommendedName>
</protein>
<dbReference type="SUPFAM" id="SSF55073">
    <property type="entry name" value="Nucleotide cyclase"/>
    <property type="match status" value="1"/>
</dbReference>
<comment type="caution">
    <text evidence="1">The sequence shown here is derived from an EMBL/GenBank/DDBJ whole genome shotgun (WGS) entry which is preliminary data.</text>
</comment>
<dbReference type="AlphaFoldDB" id="A0AAW4BE13"/>
<reference evidence="1" key="1">
    <citation type="journal article" date="2021" name="PeerJ">
        <title>Analysis of 44 Vibrio anguillarum genomes reveals high genetic diversity.</title>
        <authorList>
            <person name="Hansen M.J."/>
            <person name="Dalsgaard I."/>
        </authorList>
    </citation>
    <scope>NUCLEOTIDE SEQUENCE</scope>
    <source>
        <strain evidence="1">850617-1/1</strain>
    </source>
</reference>
<organism evidence="1 2">
    <name type="scientific">Vibrio anguillarum</name>
    <name type="common">Listonella anguillarum</name>
    <dbReference type="NCBI Taxonomy" id="55601"/>
    <lineage>
        <taxon>Bacteria</taxon>
        <taxon>Pseudomonadati</taxon>
        <taxon>Pseudomonadota</taxon>
        <taxon>Gammaproteobacteria</taxon>
        <taxon>Vibrionales</taxon>
        <taxon>Vibrionaceae</taxon>
        <taxon>Vibrio</taxon>
    </lineage>
</organism>
<evidence type="ECO:0000313" key="2">
    <source>
        <dbReference type="Proteomes" id="UP000786185"/>
    </source>
</evidence>
<accession>A0AAW4BE13</accession>
<dbReference type="EMBL" id="SCLC01000082">
    <property type="protein sequence ID" value="MBF4436370.1"/>
    <property type="molecule type" value="Genomic_DNA"/>
</dbReference>
<gene>
    <name evidence="1" type="ORF">ERJ77_17985</name>
</gene>